<dbReference type="FunFam" id="2.100.10.30:FF:000001">
    <property type="entry name" value="Jacalin-related lectin 33"/>
    <property type="match status" value="1"/>
</dbReference>
<comment type="similarity">
    <text evidence="1">Belongs to the jacalin lectin family.</text>
</comment>
<dbReference type="PROSITE" id="PS51752">
    <property type="entry name" value="JACALIN_LECTIN"/>
    <property type="match status" value="2"/>
</dbReference>
<dbReference type="EMBL" id="CM007891">
    <property type="protein sequence ID" value="OTG34113.1"/>
    <property type="molecule type" value="Genomic_DNA"/>
</dbReference>
<name>A0A251VFZ1_HELAN</name>
<evidence type="ECO:0000259" key="4">
    <source>
        <dbReference type="PROSITE" id="PS51752"/>
    </source>
</evidence>
<accession>A0A251VFZ1</accession>
<keyword evidence="2" id="KW-0430">Lectin</keyword>
<dbReference type="AlphaFoldDB" id="A0A251VFZ1"/>
<organism evidence="6 7">
    <name type="scientific">Helianthus annuus</name>
    <name type="common">Common sunflower</name>
    <dbReference type="NCBI Taxonomy" id="4232"/>
    <lineage>
        <taxon>Eukaryota</taxon>
        <taxon>Viridiplantae</taxon>
        <taxon>Streptophyta</taxon>
        <taxon>Embryophyta</taxon>
        <taxon>Tracheophyta</taxon>
        <taxon>Spermatophyta</taxon>
        <taxon>Magnoliopsida</taxon>
        <taxon>eudicotyledons</taxon>
        <taxon>Gunneridae</taxon>
        <taxon>Pentapetalae</taxon>
        <taxon>asterids</taxon>
        <taxon>campanulids</taxon>
        <taxon>Asterales</taxon>
        <taxon>Asteraceae</taxon>
        <taxon>Asteroideae</taxon>
        <taxon>Heliantheae alliance</taxon>
        <taxon>Heliantheae</taxon>
        <taxon>Helianthus</taxon>
    </lineage>
</organism>
<proteinExistence type="inferred from homology"/>
<dbReference type="GO" id="GO:0030246">
    <property type="term" value="F:carbohydrate binding"/>
    <property type="evidence" value="ECO:0007669"/>
    <property type="project" value="UniProtKB-KW"/>
</dbReference>
<reference evidence="5" key="3">
    <citation type="submission" date="2020-06" db="EMBL/GenBank/DDBJ databases">
        <title>Helianthus annuus Genome sequencing and assembly Release 2.</title>
        <authorList>
            <person name="Gouzy J."/>
            <person name="Langlade N."/>
            <person name="Munos S."/>
        </authorList>
    </citation>
    <scope>NUCLEOTIDE SEQUENCE</scope>
    <source>
        <tissue evidence="5">Leaves</tissue>
    </source>
</reference>
<dbReference type="Pfam" id="PF01419">
    <property type="entry name" value="Jacalin"/>
    <property type="match status" value="2"/>
</dbReference>
<keyword evidence="3" id="KW-0677">Repeat</keyword>
<dbReference type="SMART" id="SM00915">
    <property type="entry name" value="Jacalin"/>
    <property type="match status" value="2"/>
</dbReference>
<dbReference type="FunCoup" id="A0A251VFZ1">
    <property type="interactions" value="1708"/>
</dbReference>
<evidence type="ECO:0000256" key="2">
    <source>
        <dbReference type="ARBA" id="ARBA00022734"/>
    </source>
</evidence>
<protein>
    <submittedName>
        <fullName evidence="5">Jacalin-like lectin domain-containing protein</fullName>
    </submittedName>
    <submittedName>
        <fullName evidence="6">Putative agglutinin alpha chain</fullName>
    </submittedName>
</protein>
<dbReference type="InterPro" id="IPR001229">
    <property type="entry name" value="Jacalin-like_lectin_dom"/>
</dbReference>
<feature type="domain" description="Jacalin-type lectin" evidence="4">
    <location>
        <begin position="185"/>
        <end position="337"/>
    </location>
</feature>
<dbReference type="Gene3D" id="2.100.10.30">
    <property type="entry name" value="Jacalin-like lectin domain"/>
    <property type="match status" value="2"/>
</dbReference>
<reference evidence="6" key="2">
    <citation type="submission" date="2017-02" db="EMBL/GenBank/DDBJ databases">
        <title>Sunflower complete genome.</title>
        <authorList>
            <person name="Langlade N."/>
            <person name="Munos S."/>
        </authorList>
    </citation>
    <scope>NUCLEOTIDE SEQUENCE [LARGE SCALE GENOMIC DNA]</scope>
    <source>
        <tissue evidence="6">Leaves</tissue>
    </source>
</reference>
<feature type="domain" description="Jacalin-type lectin" evidence="4">
    <location>
        <begin position="10"/>
        <end position="145"/>
    </location>
</feature>
<reference evidence="5 7" key="1">
    <citation type="journal article" date="2017" name="Nature">
        <title>The sunflower genome provides insights into oil metabolism, flowering and Asterid evolution.</title>
        <authorList>
            <person name="Badouin H."/>
            <person name="Gouzy J."/>
            <person name="Grassa C.J."/>
            <person name="Murat F."/>
            <person name="Staton S.E."/>
            <person name="Cottret L."/>
            <person name="Lelandais-Briere C."/>
            <person name="Owens G.L."/>
            <person name="Carrere S."/>
            <person name="Mayjonade B."/>
            <person name="Legrand L."/>
            <person name="Gill N."/>
            <person name="Kane N.C."/>
            <person name="Bowers J.E."/>
            <person name="Hubner S."/>
            <person name="Bellec A."/>
            <person name="Berard A."/>
            <person name="Berges H."/>
            <person name="Blanchet N."/>
            <person name="Boniface M.C."/>
            <person name="Brunel D."/>
            <person name="Catrice O."/>
            <person name="Chaidir N."/>
            <person name="Claudel C."/>
            <person name="Donnadieu C."/>
            <person name="Faraut T."/>
            <person name="Fievet G."/>
            <person name="Helmstetter N."/>
            <person name="King M."/>
            <person name="Knapp S.J."/>
            <person name="Lai Z."/>
            <person name="Le Paslier M.C."/>
            <person name="Lippi Y."/>
            <person name="Lorenzon L."/>
            <person name="Mandel J.R."/>
            <person name="Marage G."/>
            <person name="Marchand G."/>
            <person name="Marquand E."/>
            <person name="Bret-Mestries E."/>
            <person name="Morien E."/>
            <person name="Nambeesan S."/>
            <person name="Nguyen T."/>
            <person name="Pegot-Espagnet P."/>
            <person name="Pouilly N."/>
            <person name="Raftis F."/>
            <person name="Sallet E."/>
            <person name="Schiex T."/>
            <person name="Thomas J."/>
            <person name="Vandecasteele C."/>
            <person name="Vares D."/>
            <person name="Vear F."/>
            <person name="Vautrin S."/>
            <person name="Crespi M."/>
            <person name="Mangin B."/>
            <person name="Burke J.M."/>
            <person name="Salse J."/>
            <person name="Munos S."/>
            <person name="Vincourt P."/>
            <person name="Rieseberg L.H."/>
            <person name="Langlade N.B."/>
        </authorList>
    </citation>
    <scope>NUCLEOTIDE SEQUENCE [LARGE SCALE GENOMIC DNA]</scope>
    <source>
        <strain evidence="7">cv. SF193</strain>
        <tissue evidence="5">Leaves</tissue>
    </source>
</reference>
<gene>
    <name evidence="6" type="primary">LECA</name>
    <name evidence="6" type="ORF">HannXRQ_Chr02g0042151</name>
    <name evidence="5" type="ORF">HanXRQr2_Chr02g0058431</name>
</gene>
<dbReference type="PANTHER" id="PTHR47293:SF66">
    <property type="entry name" value="JACALIN-RELATED LECTIN 11-RELATED"/>
    <property type="match status" value="1"/>
</dbReference>
<dbReference type="InterPro" id="IPR033734">
    <property type="entry name" value="Jacalin-like_lectin_dom_plant"/>
</dbReference>
<evidence type="ECO:0000256" key="3">
    <source>
        <dbReference type="ARBA" id="ARBA00022737"/>
    </source>
</evidence>
<dbReference type="Gramene" id="mRNA:HanXRQr2_Chr02g0058431">
    <property type="protein sequence ID" value="mRNA:HanXRQr2_Chr02g0058431"/>
    <property type="gene ID" value="HanXRQr2_Chr02g0058431"/>
</dbReference>
<keyword evidence="7" id="KW-1185">Reference proteome</keyword>
<sequence>MGAKTEFEGCITHGPWGGSHGKEWVYRPDGFIRKISVSHGGVVDSIKFQTYWKGGTQSSFFGGNGGNRTDTICIDHPDEYLMSISGTVFFSVVTSISFVTNQNRYGPYGISFGTAFSYDGKGGVIVGFHGRADKYLTAIGVYVMPESLAYGLNSTYEVNFMPAVRFLVSITLLLLCSSMLRMSKPRDAGPWGAGGGKPWDDGVFPIIKQIRIHAGELKVIYALQFEYLGKDGESVLSQVHGAADGVTNIQLVNLDGKDEYLSGISGLYGPVAGYNGLEAIVSISFYTNKRILGPYGDPTGAGYANFSSTPYSPGKVVGFHGRINNGFLSAVGVHMEYF</sequence>
<dbReference type="CDD" id="cd09612">
    <property type="entry name" value="Jacalin"/>
    <property type="match status" value="2"/>
</dbReference>
<dbReference type="EMBL" id="MNCJ02000317">
    <property type="protein sequence ID" value="KAF5817902.1"/>
    <property type="molecule type" value="Genomic_DNA"/>
</dbReference>
<evidence type="ECO:0000313" key="7">
    <source>
        <dbReference type="Proteomes" id="UP000215914"/>
    </source>
</evidence>
<dbReference type="InParanoid" id="A0A251VFZ1"/>
<evidence type="ECO:0000313" key="5">
    <source>
        <dbReference type="EMBL" id="KAF5817902.1"/>
    </source>
</evidence>
<dbReference type="InterPro" id="IPR036404">
    <property type="entry name" value="Jacalin-like_lectin_dom_sf"/>
</dbReference>
<dbReference type="PANTHER" id="PTHR47293">
    <property type="entry name" value="JACALIN-RELATED LECTIN 3"/>
    <property type="match status" value="1"/>
</dbReference>
<dbReference type="Proteomes" id="UP000215914">
    <property type="component" value="Chromosome 2"/>
</dbReference>
<evidence type="ECO:0000313" key="6">
    <source>
        <dbReference type="EMBL" id="OTG34113.1"/>
    </source>
</evidence>
<evidence type="ECO:0000256" key="1">
    <source>
        <dbReference type="ARBA" id="ARBA00006568"/>
    </source>
</evidence>
<dbReference type="SUPFAM" id="SSF51101">
    <property type="entry name" value="Mannose-binding lectins"/>
    <property type="match status" value="2"/>
</dbReference>
<dbReference type="OMA" id="SEIVIMH"/>